<protein>
    <submittedName>
        <fullName evidence="2">Uncharacterized protein</fullName>
    </submittedName>
</protein>
<accession>A0A0A9GPD6</accession>
<evidence type="ECO:0000256" key="1">
    <source>
        <dbReference type="SAM" id="SignalP"/>
    </source>
</evidence>
<feature type="signal peptide" evidence="1">
    <location>
        <begin position="1"/>
        <end position="17"/>
    </location>
</feature>
<keyword evidence="1" id="KW-0732">Signal</keyword>
<proteinExistence type="predicted"/>
<reference evidence="2" key="1">
    <citation type="submission" date="2014-09" db="EMBL/GenBank/DDBJ databases">
        <authorList>
            <person name="Magalhaes I.L.F."/>
            <person name="Oliveira U."/>
            <person name="Santos F.R."/>
            <person name="Vidigal T.H.D.A."/>
            <person name="Brescovit A.D."/>
            <person name="Santos A.J."/>
        </authorList>
    </citation>
    <scope>NUCLEOTIDE SEQUENCE</scope>
    <source>
        <tissue evidence="2">Shoot tissue taken approximately 20 cm above the soil surface</tissue>
    </source>
</reference>
<organism evidence="2">
    <name type="scientific">Arundo donax</name>
    <name type="common">Giant reed</name>
    <name type="synonym">Donax arundinaceus</name>
    <dbReference type="NCBI Taxonomy" id="35708"/>
    <lineage>
        <taxon>Eukaryota</taxon>
        <taxon>Viridiplantae</taxon>
        <taxon>Streptophyta</taxon>
        <taxon>Embryophyta</taxon>
        <taxon>Tracheophyta</taxon>
        <taxon>Spermatophyta</taxon>
        <taxon>Magnoliopsida</taxon>
        <taxon>Liliopsida</taxon>
        <taxon>Poales</taxon>
        <taxon>Poaceae</taxon>
        <taxon>PACMAD clade</taxon>
        <taxon>Arundinoideae</taxon>
        <taxon>Arundineae</taxon>
        <taxon>Arundo</taxon>
    </lineage>
</organism>
<dbReference type="AlphaFoldDB" id="A0A0A9GPD6"/>
<evidence type="ECO:0000313" key="2">
    <source>
        <dbReference type="EMBL" id="JAE22523.1"/>
    </source>
</evidence>
<reference evidence="2" key="2">
    <citation type="journal article" date="2015" name="Data Brief">
        <title>Shoot transcriptome of the giant reed, Arundo donax.</title>
        <authorList>
            <person name="Barrero R.A."/>
            <person name="Guerrero F.D."/>
            <person name="Moolhuijzen P."/>
            <person name="Goolsby J.A."/>
            <person name="Tidwell J."/>
            <person name="Bellgard S.E."/>
            <person name="Bellgard M.I."/>
        </authorList>
    </citation>
    <scope>NUCLEOTIDE SEQUENCE</scope>
    <source>
        <tissue evidence="2">Shoot tissue taken approximately 20 cm above the soil surface</tissue>
    </source>
</reference>
<dbReference type="EMBL" id="GBRH01175373">
    <property type="protein sequence ID" value="JAE22523.1"/>
    <property type="molecule type" value="Transcribed_RNA"/>
</dbReference>
<feature type="chain" id="PRO_5002044989" evidence="1">
    <location>
        <begin position="18"/>
        <end position="47"/>
    </location>
</feature>
<name>A0A0A9GPD6_ARUDO</name>
<sequence length="47" mass="5636">MIGLIVILIPWLKLVETRMQIQFMKLFFQKITQNPNPIQRWNIGPNL</sequence>